<dbReference type="EMBL" id="CACVAP010000043">
    <property type="protein sequence ID" value="CAA6804131.1"/>
    <property type="molecule type" value="Genomic_DNA"/>
</dbReference>
<sequence length="394" mass="47186">MELQKEKFLDWVVSDNKHEILEFYIQNPESKEEVESLYILTKNERTVFVSNDYMYVPLKISESKEELKEEVENLTENPSIPNKQMEFMVKKNPNDVDELSELQFISYLDNEDNITTILEKLNLTFLYIRVESNNFNLESQSDQIYFWIETILIQLSEKLNIIIEVYQKESQVNVSNETPFKNIIEIDNEIYFDELSLKYLSRAQKFYITAPHIAFLEYYHILERYMKDVKYNKYLESYQSVYTILSSGAEEIIKKEKVIKEVSKINKSLSEIELFKEVVEERLYNDLFSTLRSDKEKLKEAPPYIEEEQKSKIKISSNDSFQKKVIQRLYYTRNSIVHSKSFDGEDTFDPYNQEHIKFLEIDLYILKYIVIEFLKGKSTQPRLNHFVKFNNFTQ</sequence>
<organism evidence="1">
    <name type="scientific">uncultured Sulfurovum sp</name>
    <dbReference type="NCBI Taxonomy" id="269237"/>
    <lineage>
        <taxon>Bacteria</taxon>
        <taxon>Pseudomonadati</taxon>
        <taxon>Campylobacterota</taxon>
        <taxon>Epsilonproteobacteria</taxon>
        <taxon>Campylobacterales</taxon>
        <taxon>Sulfurovaceae</taxon>
        <taxon>Sulfurovum</taxon>
        <taxon>environmental samples</taxon>
    </lineage>
</organism>
<name>A0A6S6S6Y8_9BACT</name>
<reference evidence="1" key="1">
    <citation type="submission" date="2020-01" db="EMBL/GenBank/DDBJ databases">
        <authorList>
            <person name="Meier V. D."/>
            <person name="Meier V D."/>
        </authorList>
    </citation>
    <scope>NUCLEOTIDE SEQUENCE</scope>
    <source>
        <strain evidence="1">HLG_WM_MAG_06</strain>
    </source>
</reference>
<proteinExistence type="predicted"/>
<protein>
    <recommendedName>
        <fullName evidence="2">Apea-like HEPN domain-containing protein</fullName>
    </recommendedName>
</protein>
<evidence type="ECO:0000313" key="1">
    <source>
        <dbReference type="EMBL" id="CAA6804131.1"/>
    </source>
</evidence>
<dbReference type="AlphaFoldDB" id="A0A6S6S6Y8"/>
<evidence type="ECO:0008006" key="2">
    <source>
        <dbReference type="Google" id="ProtNLM"/>
    </source>
</evidence>
<gene>
    <name evidence="1" type="ORF">HELGO_WM14193</name>
</gene>
<accession>A0A6S6S6Y8</accession>